<name>A0A2K3Q934_9HYPO</name>
<protein>
    <submittedName>
        <fullName evidence="1">Versiconal hemiacetal acetate esterase</fullName>
    </submittedName>
</protein>
<dbReference type="OrthoDB" id="408631at2759"/>
<evidence type="ECO:0000313" key="1">
    <source>
        <dbReference type="EMBL" id="PNY24072.1"/>
    </source>
</evidence>
<dbReference type="STRING" id="45235.A0A2K3Q934"/>
<dbReference type="SUPFAM" id="SSF53474">
    <property type="entry name" value="alpha/beta-Hydrolases"/>
    <property type="match status" value="1"/>
</dbReference>
<reference evidence="1 2" key="1">
    <citation type="submission" date="2017-08" db="EMBL/GenBank/DDBJ databases">
        <title>Harnessing the power of phylogenomics to disentangle the directionality and signatures of interkingdom host jumping in the parasitic fungal genus Tolypocladium.</title>
        <authorList>
            <person name="Quandt C.A."/>
            <person name="Patterson W."/>
            <person name="Spatafora J.W."/>
        </authorList>
    </citation>
    <scope>NUCLEOTIDE SEQUENCE [LARGE SCALE GENOMIC DNA]</scope>
    <source>
        <strain evidence="1 2">CBS 113982</strain>
    </source>
</reference>
<proteinExistence type="predicted"/>
<dbReference type="AlphaFoldDB" id="A0A2K3Q934"/>
<accession>A0A2K3Q934</accession>
<comment type="caution">
    <text evidence="1">The sequence shown here is derived from an EMBL/GenBank/DDBJ whole genome shotgun (WGS) entry which is preliminary data.</text>
</comment>
<organism evidence="1 2">
    <name type="scientific">Tolypocladium capitatum</name>
    <dbReference type="NCBI Taxonomy" id="45235"/>
    <lineage>
        <taxon>Eukaryota</taxon>
        <taxon>Fungi</taxon>
        <taxon>Dikarya</taxon>
        <taxon>Ascomycota</taxon>
        <taxon>Pezizomycotina</taxon>
        <taxon>Sordariomycetes</taxon>
        <taxon>Hypocreomycetidae</taxon>
        <taxon>Hypocreales</taxon>
        <taxon>Ophiocordycipitaceae</taxon>
        <taxon>Tolypocladium</taxon>
    </lineage>
</organism>
<keyword evidence="2" id="KW-1185">Reference proteome</keyword>
<dbReference type="InterPro" id="IPR029058">
    <property type="entry name" value="AB_hydrolase_fold"/>
</dbReference>
<dbReference type="Gene3D" id="3.40.50.1820">
    <property type="entry name" value="alpha/beta hydrolase"/>
    <property type="match status" value="1"/>
</dbReference>
<evidence type="ECO:0000313" key="2">
    <source>
        <dbReference type="Proteomes" id="UP000236621"/>
    </source>
</evidence>
<gene>
    <name evidence="1" type="ORF">TCAP_05988</name>
</gene>
<dbReference type="Proteomes" id="UP000236621">
    <property type="component" value="Unassembled WGS sequence"/>
</dbReference>
<sequence length="301" mass="32977">MGSRPKLSGTADEFRAGYDNLGEMLRAQEHGRPDTTVDVRDEAIYGGLTRPRWRIHGRSPRHILRRWPLSLHCPSCAVHARVGGLPTSPGVLGADAALRLPRRFQLGLRAPSARIGAVTDAYDLQAWGNAQKLGGSKDNMLAIGTFCGGGMALDVALKYLEYGMGDRARGVVALAPLTIHPEHVPENHKAHLKAWEENRDGPVPINGVSLSRSTTSSIDCRRHTLRRAAQLQFTMMGPSSRLRWTTHGGMQLSDLETKGGVPTQRSRVPYKLDNYEGLPHFFVSIPRSAKETASAEMLPPL</sequence>
<dbReference type="EMBL" id="NRSZ01000978">
    <property type="protein sequence ID" value="PNY24072.1"/>
    <property type="molecule type" value="Genomic_DNA"/>
</dbReference>